<evidence type="ECO:0000313" key="1">
    <source>
        <dbReference type="EMBL" id="JAH05417.1"/>
    </source>
</evidence>
<reference evidence="1" key="2">
    <citation type="journal article" date="2015" name="Fish Shellfish Immunol.">
        <title>Early steps in the European eel (Anguilla anguilla)-Vibrio vulnificus interaction in the gills: Role of the RtxA13 toxin.</title>
        <authorList>
            <person name="Callol A."/>
            <person name="Pajuelo D."/>
            <person name="Ebbesson L."/>
            <person name="Teles M."/>
            <person name="MacKenzie S."/>
            <person name="Amaro C."/>
        </authorList>
    </citation>
    <scope>NUCLEOTIDE SEQUENCE</scope>
</reference>
<accession>A0A0E9PMA3</accession>
<dbReference type="AlphaFoldDB" id="A0A0E9PMA3"/>
<name>A0A0E9PMA3_ANGAN</name>
<sequence length="28" mass="3271">MHGPLLLHEVLPGRQILLHLPAQFWQLL</sequence>
<dbReference type="EMBL" id="GBXM01103160">
    <property type="protein sequence ID" value="JAH05417.1"/>
    <property type="molecule type" value="Transcribed_RNA"/>
</dbReference>
<reference evidence="1" key="1">
    <citation type="submission" date="2014-11" db="EMBL/GenBank/DDBJ databases">
        <authorList>
            <person name="Amaro Gonzalez C."/>
        </authorList>
    </citation>
    <scope>NUCLEOTIDE SEQUENCE</scope>
</reference>
<organism evidence="1">
    <name type="scientific">Anguilla anguilla</name>
    <name type="common">European freshwater eel</name>
    <name type="synonym">Muraena anguilla</name>
    <dbReference type="NCBI Taxonomy" id="7936"/>
    <lineage>
        <taxon>Eukaryota</taxon>
        <taxon>Metazoa</taxon>
        <taxon>Chordata</taxon>
        <taxon>Craniata</taxon>
        <taxon>Vertebrata</taxon>
        <taxon>Euteleostomi</taxon>
        <taxon>Actinopterygii</taxon>
        <taxon>Neopterygii</taxon>
        <taxon>Teleostei</taxon>
        <taxon>Anguilliformes</taxon>
        <taxon>Anguillidae</taxon>
        <taxon>Anguilla</taxon>
    </lineage>
</organism>
<protein>
    <submittedName>
        <fullName evidence="1">Uncharacterized protein</fullName>
    </submittedName>
</protein>
<proteinExistence type="predicted"/>